<dbReference type="VEuPathDB" id="VectorBase:CSON009169"/>
<dbReference type="EMBL" id="UFQT01000035">
    <property type="protein sequence ID" value="SSX18347.1"/>
    <property type="molecule type" value="Genomic_DNA"/>
</dbReference>
<accession>A0A336LPP5</accession>
<dbReference type="AlphaFoldDB" id="A0A336LPP5"/>
<keyword evidence="1" id="KW-0732">Signal</keyword>
<evidence type="ECO:0000313" key="2">
    <source>
        <dbReference type="EMBL" id="SSW97961.1"/>
    </source>
</evidence>
<reference evidence="3" key="2">
    <citation type="submission" date="2018-07" db="EMBL/GenBank/DDBJ databases">
        <authorList>
            <person name="Quirk P.G."/>
            <person name="Krulwich T.A."/>
        </authorList>
    </citation>
    <scope>NUCLEOTIDE SEQUENCE</scope>
</reference>
<protein>
    <submittedName>
        <fullName evidence="3">CSON009169 protein</fullName>
    </submittedName>
</protein>
<evidence type="ECO:0000256" key="1">
    <source>
        <dbReference type="SAM" id="SignalP"/>
    </source>
</evidence>
<evidence type="ECO:0000313" key="3">
    <source>
        <dbReference type="EMBL" id="SSX18347.1"/>
    </source>
</evidence>
<feature type="chain" id="PRO_5036062252" evidence="1">
    <location>
        <begin position="21"/>
        <end position="260"/>
    </location>
</feature>
<name>A0A336LPP5_CULSO</name>
<sequence>MKQFTILSILLLSVVGGINCYDYTTAIQGAIDDIHNQLNYLSNLFNAYFFTSTSYASQFNAIASAVSSNPDAVNHVVNVRNNYAAVVASLDATILTARQKVVADIESKHDIVNSKQAICHQTAADANSILVGRSCNESSIAALFDERINHIKAGVQNEIDEIVATYQQLIFGGYAPFFMIEQLTNELTNCAWPSTDANAVECLIRKEQLYQVPIINLIEDSFVELQRIFMEFNTKITNNLLQQVDRDLLTAYHDALTIPC</sequence>
<proteinExistence type="predicted"/>
<organism evidence="3">
    <name type="scientific">Culicoides sonorensis</name>
    <name type="common">Biting midge</name>
    <dbReference type="NCBI Taxonomy" id="179676"/>
    <lineage>
        <taxon>Eukaryota</taxon>
        <taxon>Metazoa</taxon>
        <taxon>Ecdysozoa</taxon>
        <taxon>Arthropoda</taxon>
        <taxon>Hexapoda</taxon>
        <taxon>Insecta</taxon>
        <taxon>Pterygota</taxon>
        <taxon>Neoptera</taxon>
        <taxon>Endopterygota</taxon>
        <taxon>Diptera</taxon>
        <taxon>Nematocera</taxon>
        <taxon>Chironomoidea</taxon>
        <taxon>Ceratopogonidae</taxon>
        <taxon>Ceratopogoninae</taxon>
        <taxon>Culicoides</taxon>
        <taxon>Monoculicoides</taxon>
    </lineage>
</organism>
<reference evidence="2" key="1">
    <citation type="submission" date="2018-04" db="EMBL/GenBank/DDBJ databases">
        <authorList>
            <person name="Go L.Y."/>
            <person name="Mitchell J.A."/>
        </authorList>
    </citation>
    <scope>NUCLEOTIDE SEQUENCE</scope>
    <source>
        <tissue evidence="2">Whole organism</tissue>
    </source>
</reference>
<gene>
    <name evidence="3" type="primary">CSON009169</name>
</gene>
<feature type="signal peptide" evidence="1">
    <location>
        <begin position="1"/>
        <end position="20"/>
    </location>
</feature>
<dbReference type="EMBL" id="UFQS01000035">
    <property type="protein sequence ID" value="SSW97961.1"/>
    <property type="molecule type" value="Genomic_DNA"/>
</dbReference>